<feature type="region of interest" description="Disordered" evidence="1">
    <location>
        <begin position="22"/>
        <end position="59"/>
    </location>
</feature>
<protein>
    <recommendedName>
        <fullName evidence="5">RxLR effector candidate protein</fullName>
    </recommendedName>
</protein>
<evidence type="ECO:0000256" key="1">
    <source>
        <dbReference type="SAM" id="MobiDB-lite"/>
    </source>
</evidence>
<dbReference type="AlphaFoldDB" id="A0AAV0V311"/>
<keyword evidence="2" id="KW-0732">Signal</keyword>
<evidence type="ECO:0000313" key="4">
    <source>
        <dbReference type="Proteomes" id="UP001162031"/>
    </source>
</evidence>
<reference evidence="3" key="1">
    <citation type="submission" date="2022-12" db="EMBL/GenBank/DDBJ databases">
        <authorList>
            <person name="Webb A."/>
        </authorList>
    </citation>
    <scope>NUCLEOTIDE SEQUENCE</scope>
    <source>
        <strain evidence="3">Hp1</strain>
    </source>
</reference>
<gene>
    <name evidence="3" type="ORF">HBR001_LOCUS9538</name>
</gene>
<feature type="compositionally biased region" description="Polar residues" evidence="1">
    <location>
        <begin position="22"/>
        <end position="33"/>
    </location>
</feature>
<evidence type="ECO:0008006" key="5">
    <source>
        <dbReference type="Google" id="ProtNLM"/>
    </source>
</evidence>
<dbReference type="EMBL" id="CANTFL010001490">
    <property type="protein sequence ID" value="CAI5743561.1"/>
    <property type="molecule type" value="Genomic_DNA"/>
</dbReference>
<keyword evidence="4" id="KW-1185">Reference proteome</keyword>
<dbReference type="Gene3D" id="3.40.50.1240">
    <property type="entry name" value="Phosphoglycerate mutase-like"/>
    <property type="match status" value="1"/>
</dbReference>
<comment type="caution">
    <text evidence="3">The sequence shown here is derived from an EMBL/GenBank/DDBJ whole genome shotgun (WGS) entry which is preliminary data.</text>
</comment>
<name>A0AAV0V311_HYABA</name>
<feature type="chain" id="PRO_5043662113" description="RxLR effector candidate protein" evidence="2">
    <location>
        <begin position="22"/>
        <end position="366"/>
    </location>
</feature>
<proteinExistence type="predicted"/>
<dbReference type="Proteomes" id="UP001162031">
    <property type="component" value="Unassembled WGS sequence"/>
</dbReference>
<accession>A0AAV0V311</accession>
<sequence length="366" mass="40902">MRLHPAVLLLLGAAVSATTDAAVQTGQPTSPSFDNGGGPALRRLQSGHDDGEEERQPPIQVDALKWVETYAGALAAFKAHVPRDIDHIADVSKLAKDMSLAHRQATYNYATSEAGDEQVLNQYFEEHKDTVVSTIKALIGTGEEGLQLIASEMQLDLMRWWKLKELQPNDVFELLKVEDSFSKAKTAKQTMRNFGARSAHGCRGHVLRRSRTAETPERRLIVRLPRRRVLRLCACVCDRPTELWRYAGSIDIPLRRGVGMQEALAAGKRLEFVPIDVVFRSQFVNRARTIMSLALSMHSSKKTPVVEHCSPLEKPSSEGVSDKSPYDFVRGMHMSPALKESNFGDLQEVPSTKHIVMFEREHVQKI</sequence>
<evidence type="ECO:0000313" key="3">
    <source>
        <dbReference type="EMBL" id="CAI5743561.1"/>
    </source>
</evidence>
<dbReference type="InterPro" id="IPR029033">
    <property type="entry name" value="His_PPase_superfam"/>
</dbReference>
<organism evidence="3 4">
    <name type="scientific">Hyaloperonospora brassicae</name>
    <name type="common">Brassica downy mildew</name>
    <name type="synonym">Peronospora brassicae</name>
    <dbReference type="NCBI Taxonomy" id="162125"/>
    <lineage>
        <taxon>Eukaryota</taxon>
        <taxon>Sar</taxon>
        <taxon>Stramenopiles</taxon>
        <taxon>Oomycota</taxon>
        <taxon>Peronosporomycetes</taxon>
        <taxon>Peronosporales</taxon>
        <taxon>Peronosporaceae</taxon>
        <taxon>Hyaloperonospora</taxon>
    </lineage>
</organism>
<feature type="signal peptide" evidence="2">
    <location>
        <begin position="1"/>
        <end position="21"/>
    </location>
</feature>
<evidence type="ECO:0000256" key="2">
    <source>
        <dbReference type="SAM" id="SignalP"/>
    </source>
</evidence>